<feature type="domain" description="JmjC" evidence="2">
    <location>
        <begin position="200"/>
        <end position="370"/>
    </location>
</feature>
<dbReference type="Pfam" id="PF13621">
    <property type="entry name" value="Cupin_8"/>
    <property type="match status" value="1"/>
</dbReference>
<dbReference type="InterPro" id="IPR014710">
    <property type="entry name" value="RmlC-like_jellyroll"/>
</dbReference>
<evidence type="ECO:0000256" key="1">
    <source>
        <dbReference type="ARBA" id="ARBA00006801"/>
    </source>
</evidence>
<proteinExistence type="inferred from homology"/>
<sequence>MKTQAVCLWGLDLPRLLPDTAALPRLQLLPSLVEDVEAALGHAERQLAQHATAGSRGSASEEQLSAYVASTARAAAARQQAAAIIAATAAGLGSSGTSSSSGGGGELAPQPVLLKGAAAHWPAAQRWTLGHLAAAGLEGRARVAPSLQFPFTEPRLASLLAEQQGLAALPSCLARMDATEFAARMQRGNPCDLPPLVYGSAAEYLYFQAQLPPELLQEVDLTAPPFMLPAAGSSSSSSGGSGAGLADQRLRQTQAARVWVGPQGAVSPTHYDTSHSFLTQIRGRKRMLFWSPDQLPSLYCYPDTHLLRRRSRVNMHAPLDASKFPLFARAAAAEALLEPGDVVFFPSRWAHYTESLDCSISVTCRFEGAA</sequence>
<evidence type="ECO:0000313" key="4">
    <source>
        <dbReference type="Proteomes" id="UP000239899"/>
    </source>
</evidence>
<comment type="caution">
    <text evidence="3">The sequence shown here is derived from an EMBL/GenBank/DDBJ whole genome shotgun (WGS) entry which is preliminary data.</text>
</comment>
<dbReference type="GO" id="GO:0032259">
    <property type="term" value="P:methylation"/>
    <property type="evidence" value="ECO:0007669"/>
    <property type="project" value="UniProtKB-KW"/>
</dbReference>
<gene>
    <name evidence="3" type="ORF">C2E21_5285</name>
</gene>
<evidence type="ECO:0000259" key="2">
    <source>
        <dbReference type="PROSITE" id="PS51184"/>
    </source>
</evidence>
<reference evidence="3 4" key="1">
    <citation type="journal article" date="2018" name="Plant J.">
        <title>Genome sequences of Chlorella sorokiniana UTEX 1602 and Micractinium conductrix SAG 241.80: implications to maltose excretion by a green alga.</title>
        <authorList>
            <person name="Arriola M.B."/>
            <person name="Velmurugan N."/>
            <person name="Zhang Y."/>
            <person name="Plunkett M.H."/>
            <person name="Hondzo H."/>
            <person name="Barney B.M."/>
        </authorList>
    </citation>
    <scope>NUCLEOTIDE SEQUENCE [LARGE SCALE GENOMIC DNA]</scope>
    <source>
        <strain evidence="4">UTEX 1602</strain>
    </source>
</reference>
<dbReference type="InterPro" id="IPR003347">
    <property type="entry name" value="JmjC_dom"/>
</dbReference>
<dbReference type="Proteomes" id="UP000239899">
    <property type="component" value="Unassembled WGS sequence"/>
</dbReference>
<organism evidence="3 4">
    <name type="scientific">Chlorella sorokiniana</name>
    <name type="common">Freshwater green alga</name>
    <dbReference type="NCBI Taxonomy" id="3076"/>
    <lineage>
        <taxon>Eukaryota</taxon>
        <taxon>Viridiplantae</taxon>
        <taxon>Chlorophyta</taxon>
        <taxon>core chlorophytes</taxon>
        <taxon>Trebouxiophyceae</taxon>
        <taxon>Chlorellales</taxon>
        <taxon>Chlorellaceae</taxon>
        <taxon>Chlorella clade</taxon>
        <taxon>Chlorella</taxon>
    </lineage>
</organism>
<dbReference type="SUPFAM" id="SSF51197">
    <property type="entry name" value="Clavaminate synthase-like"/>
    <property type="match status" value="1"/>
</dbReference>
<dbReference type="InterPro" id="IPR041667">
    <property type="entry name" value="Cupin_8"/>
</dbReference>
<evidence type="ECO:0000313" key="3">
    <source>
        <dbReference type="EMBL" id="PRW56320.1"/>
    </source>
</evidence>
<keyword evidence="4" id="KW-1185">Reference proteome</keyword>
<protein>
    <submittedName>
        <fullName evidence="3">Lysine-specific demethylase 8</fullName>
    </submittedName>
</protein>
<dbReference type="Gene3D" id="2.60.120.10">
    <property type="entry name" value="Jelly Rolls"/>
    <property type="match status" value="1"/>
</dbReference>
<comment type="similarity">
    <text evidence="1">Belongs to the JARID1 histone demethylase family.</text>
</comment>
<dbReference type="PANTHER" id="PTHR12461">
    <property type="entry name" value="HYPOXIA-INDUCIBLE FACTOR 1 ALPHA INHIBITOR-RELATED"/>
    <property type="match status" value="1"/>
</dbReference>
<accession>A0A2P6TQL4</accession>
<dbReference type="EMBL" id="LHPG02000009">
    <property type="protein sequence ID" value="PRW56320.1"/>
    <property type="molecule type" value="Genomic_DNA"/>
</dbReference>
<dbReference type="PROSITE" id="PS51184">
    <property type="entry name" value="JMJC"/>
    <property type="match status" value="1"/>
</dbReference>
<name>A0A2P6TQL4_CHLSO</name>
<dbReference type="PANTHER" id="PTHR12461:SF105">
    <property type="entry name" value="HYPOXIA-INDUCIBLE FACTOR 1-ALPHA INHIBITOR"/>
    <property type="match status" value="1"/>
</dbReference>
<dbReference type="GO" id="GO:0008168">
    <property type="term" value="F:methyltransferase activity"/>
    <property type="evidence" value="ECO:0007669"/>
    <property type="project" value="UniProtKB-KW"/>
</dbReference>
<dbReference type="AlphaFoldDB" id="A0A2P6TQL4"/>
<dbReference type="OrthoDB" id="506046at2759"/>